<sequence>MPSSGLITYEVKAADVSNADSTCLASCRASASCEACGRPNCKGDLCNNCSTSCWTMNPLVMGGVNIVFSLTAVPLSANCRNEWQLVWSGGANSPLFPGHTTGTFRMLVLLSYADVERESVFIGVRYSGTYLTVESFVEGDAGNGWAAPFVSRLSVYTAESNLHPFFYPSGTWSAGGVETYEEQMARNATTITRGYYWYHIDPVIAATRISLIRLWISP</sequence>
<dbReference type="Proteomes" id="UP000324222">
    <property type="component" value="Unassembled WGS sequence"/>
</dbReference>
<dbReference type="EMBL" id="VSRR010075799">
    <property type="protein sequence ID" value="MPC87846.1"/>
    <property type="molecule type" value="Genomic_DNA"/>
</dbReference>
<name>A0A5B7J1K7_PORTR</name>
<evidence type="ECO:0000313" key="2">
    <source>
        <dbReference type="Proteomes" id="UP000324222"/>
    </source>
</evidence>
<keyword evidence="2" id="KW-1185">Reference proteome</keyword>
<protein>
    <submittedName>
        <fullName evidence="1">Uncharacterized protein</fullName>
    </submittedName>
</protein>
<evidence type="ECO:0000313" key="1">
    <source>
        <dbReference type="EMBL" id="MPC87846.1"/>
    </source>
</evidence>
<organism evidence="1 2">
    <name type="scientific">Portunus trituberculatus</name>
    <name type="common">Swimming crab</name>
    <name type="synonym">Neptunus trituberculatus</name>
    <dbReference type="NCBI Taxonomy" id="210409"/>
    <lineage>
        <taxon>Eukaryota</taxon>
        <taxon>Metazoa</taxon>
        <taxon>Ecdysozoa</taxon>
        <taxon>Arthropoda</taxon>
        <taxon>Crustacea</taxon>
        <taxon>Multicrustacea</taxon>
        <taxon>Malacostraca</taxon>
        <taxon>Eumalacostraca</taxon>
        <taxon>Eucarida</taxon>
        <taxon>Decapoda</taxon>
        <taxon>Pleocyemata</taxon>
        <taxon>Brachyura</taxon>
        <taxon>Eubrachyura</taxon>
        <taxon>Portunoidea</taxon>
        <taxon>Portunidae</taxon>
        <taxon>Portuninae</taxon>
        <taxon>Portunus</taxon>
    </lineage>
</organism>
<dbReference type="AlphaFoldDB" id="A0A5B7J1K7"/>
<reference evidence="1 2" key="1">
    <citation type="submission" date="2019-05" db="EMBL/GenBank/DDBJ databases">
        <title>Another draft genome of Portunus trituberculatus and its Hox gene families provides insights of decapod evolution.</title>
        <authorList>
            <person name="Jeong J.-H."/>
            <person name="Song I."/>
            <person name="Kim S."/>
            <person name="Choi T."/>
            <person name="Kim D."/>
            <person name="Ryu S."/>
            <person name="Kim W."/>
        </authorList>
    </citation>
    <scope>NUCLEOTIDE SEQUENCE [LARGE SCALE GENOMIC DNA]</scope>
    <source>
        <tissue evidence="1">Muscle</tissue>
    </source>
</reference>
<comment type="caution">
    <text evidence="1">The sequence shown here is derived from an EMBL/GenBank/DDBJ whole genome shotgun (WGS) entry which is preliminary data.</text>
</comment>
<dbReference type="OrthoDB" id="6380477at2759"/>
<proteinExistence type="predicted"/>
<accession>A0A5B7J1K7</accession>
<gene>
    <name evidence="1" type="ORF">E2C01_082725</name>
</gene>